<proteinExistence type="inferred from homology"/>
<comment type="caution">
    <text evidence="12">The sequence shown here is derived from an EMBL/GenBank/DDBJ whole genome shotgun (WGS) entry which is preliminary data.</text>
</comment>
<dbReference type="PROSITE" id="PS51706">
    <property type="entry name" value="G_ENGB"/>
    <property type="match status" value="1"/>
</dbReference>
<comment type="similarity">
    <text evidence="2 10">Belongs to the TRAFAC class TrmE-Era-EngA-EngB-Septin-like GTPase superfamily. EngB GTPase family.</text>
</comment>
<evidence type="ECO:0000259" key="11">
    <source>
        <dbReference type="PROSITE" id="PS51706"/>
    </source>
</evidence>
<evidence type="ECO:0000256" key="2">
    <source>
        <dbReference type="ARBA" id="ARBA00009638"/>
    </source>
</evidence>
<dbReference type="PANTHER" id="PTHR11649:SF13">
    <property type="entry name" value="ENGB-TYPE G DOMAIN-CONTAINING PROTEIN"/>
    <property type="match status" value="1"/>
</dbReference>
<dbReference type="NCBIfam" id="TIGR03598">
    <property type="entry name" value="GTPase_YsxC"/>
    <property type="match status" value="1"/>
</dbReference>
<comment type="function">
    <text evidence="10">Necessary for normal cell division and for the maintenance of normal septation.</text>
</comment>
<dbReference type="HAMAP" id="MF_00321">
    <property type="entry name" value="GTPase_EngB"/>
    <property type="match status" value="1"/>
</dbReference>
<dbReference type="InterPro" id="IPR030393">
    <property type="entry name" value="G_ENGB_dom"/>
</dbReference>
<evidence type="ECO:0000256" key="7">
    <source>
        <dbReference type="ARBA" id="ARBA00023134"/>
    </source>
</evidence>
<name>A0ABU5E5S4_9PROT</name>
<accession>A0ABU5E5S4</accession>
<dbReference type="InterPro" id="IPR019987">
    <property type="entry name" value="GTP-bd_ribosome_bio_YsxC"/>
</dbReference>
<evidence type="ECO:0000256" key="9">
    <source>
        <dbReference type="ARBA" id="ARBA00023306"/>
    </source>
</evidence>
<evidence type="ECO:0000256" key="10">
    <source>
        <dbReference type="HAMAP-Rule" id="MF_00321"/>
    </source>
</evidence>
<feature type="domain" description="EngB-type G" evidence="11">
    <location>
        <begin position="34"/>
        <end position="209"/>
    </location>
</feature>
<dbReference type="InterPro" id="IPR006073">
    <property type="entry name" value="GTP-bd"/>
</dbReference>
<keyword evidence="13" id="KW-1185">Reference proteome</keyword>
<keyword evidence="7 10" id="KW-0342">GTP-binding</keyword>
<reference evidence="12 13" key="1">
    <citation type="journal article" date="2016" name="Antonie Van Leeuwenhoek">
        <title>Dongia soli sp. nov., isolated from soil from Dokdo, Korea.</title>
        <authorList>
            <person name="Kim D.U."/>
            <person name="Lee H."/>
            <person name="Kim H."/>
            <person name="Kim S.G."/>
            <person name="Ka J.O."/>
        </authorList>
    </citation>
    <scope>NUCLEOTIDE SEQUENCE [LARGE SCALE GENOMIC DNA]</scope>
    <source>
        <strain evidence="12 13">D78</strain>
    </source>
</reference>
<dbReference type="Pfam" id="PF01926">
    <property type="entry name" value="MMR_HSR1"/>
    <property type="match status" value="1"/>
</dbReference>
<keyword evidence="3 10" id="KW-0132">Cell division</keyword>
<dbReference type="EMBL" id="JAXCLW010000001">
    <property type="protein sequence ID" value="MDY0881657.1"/>
    <property type="molecule type" value="Genomic_DNA"/>
</dbReference>
<evidence type="ECO:0000256" key="5">
    <source>
        <dbReference type="ARBA" id="ARBA00022741"/>
    </source>
</evidence>
<dbReference type="PANTHER" id="PTHR11649">
    <property type="entry name" value="MSS1/TRME-RELATED GTP-BINDING PROTEIN"/>
    <property type="match status" value="1"/>
</dbReference>
<evidence type="ECO:0000256" key="3">
    <source>
        <dbReference type="ARBA" id="ARBA00022618"/>
    </source>
</evidence>
<evidence type="ECO:0000256" key="4">
    <source>
        <dbReference type="ARBA" id="ARBA00022723"/>
    </source>
</evidence>
<dbReference type="Proteomes" id="UP001279642">
    <property type="component" value="Unassembled WGS sequence"/>
</dbReference>
<keyword evidence="4" id="KW-0479">Metal-binding</keyword>
<keyword evidence="9 10" id="KW-0131">Cell cycle</keyword>
<comment type="cofactor">
    <cofactor evidence="1">
        <name>Mg(2+)</name>
        <dbReference type="ChEBI" id="CHEBI:18420"/>
    </cofactor>
</comment>
<dbReference type="RefSeq" id="WP_320506712.1">
    <property type="nucleotide sequence ID" value="NZ_JAXCLW010000001.1"/>
</dbReference>
<gene>
    <name evidence="12" type="primary">yihA</name>
    <name evidence="10" type="synonym">engB</name>
    <name evidence="12" type="ORF">SMD27_02265</name>
</gene>
<dbReference type="Gene3D" id="3.40.50.300">
    <property type="entry name" value="P-loop containing nucleotide triphosphate hydrolases"/>
    <property type="match status" value="1"/>
</dbReference>
<evidence type="ECO:0000313" key="12">
    <source>
        <dbReference type="EMBL" id="MDY0881657.1"/>
    </source>
</evidence>
<organism evidence="12 13">
    <name type="scientific">Dongia soli</name>
    <dbReference type="NCBI Taxonomy" id="600628"/>
    <lineage>
        <taxon>Bacteria</taxon>
        <taxon>Pseudomonadati</taxon>
        <taxon>Pseudomonadota</taxon>
        <taxon>Alphaproteobacteria</taxon>
        <taxon>Rhodospirillales</taxon>
        <taxon>Dongiaceae</taxon>
        <taxon>Dongia</taxon>
    </lineage>
</organism>
<dbReference type="SUPFAM" id="SSF52540">
    <property type="entry name" value="P-loop containing nucleoside triphosphate hydrolases"/>
    <property type="match status" value="1"/>
</dbReference>
<evidence type="ECO:0000256" key="1">
    <source>
        <dbReference type="ARBA" id="ARBA00001946"/>
    </source>
</evidence>
<keyword evidence="8 10" id="KW-0717">Septation</keyword>
<evidence type="ECO:0000256" key="6">
    <source>
        <dbReference type="ARBA" id="ARBA00022842"/>
    </source>
</evidence>
<keyword evidence="6" id="KW-0460">Magnesium</keyword>
<protein>
    <recommendedName>
        <fullName evidence="10">Probable GTP-binding protein EngB</fullName>
    </recommendedName>
</protein>
<keyword evidence="5 10" id="KW-0547">Nucleotide-binding</keyword>
<sequence>MSRPGDDFDGTWLFAQECQFVAGADRASALPPIGLTEVAFAGRSNVGKSSLLNALTGRNHLARVSHTPGRTQQLNFFQLGQHLWLVDLPGHGYAEVSKAKKKQWGAVTETYIRTRPSLRRVMLLVDSRHGTKDSDEKLMDLMDEAALSYQVVMTKADKVKAPELEAMRAKLTAHLSKRRACHPEILVTSAHDGIGMTELRDNLALIAKGQA</sequence>
<dbReference type="CDD" id="cd01876">
    <property type="entry name" value="YihA_EngB"/>
    <property type="match status" value="1"/>
</dbReference>
<evidence type="ECO:0000256" key="8">
    <source>
        <dbReference type="ARBA" id="ARBA00023210"/>
    </source>
</evidence>
<dbReference type="InterPro" id="IPR027417">
    <property type="entry name" value="P-loop_NTPase"/>
</dbReference>
<evidence type="ECO:0000313" key="13">
    <source>
        <dbReference type="Proteomes" id="UP001279642"/>
    </source>
</evidence>